<sequence>MARFDGDDKNNQLFGTSEADQINGFGGNDLLVGDAGNDTLDGGLGVDTMRGGSGDDFYLVDNSADVVIENANDGVDTVSSSANFTLSANVENLFLRDNARIGTGNDLNNIIQLPTATLTSAPSVTLTGLGGNDTLISGVGNDALDGGIGNDTMNGGGGNDTYAVDSSGDVIQEAVNGGIDTVISTVDHTLAANVENLTLFNVVTQSTAFNGTGNELNNTILGNAFNNTLRGLAGNDSIDSGFGNDTLEGGDGNDILIGNSGNDTLNGGAGNDTMLGGTGNDVYLVTDADDIVDEGTGTAAGIPSLGGVDLVRSTVDFTLGRNIENLTLEGTAANGTGNELNNEILGNGVANVLEGLAGNDRILGGNGNDILRGGLGNDNLQGDRGRDVMTGGEGADGFFFDLNSPFNLGAIGQDTIRDFTSGVDRIVLDETTFGPLSRNDIALVANDRDAAISNKRIVFSEETGKLFFNANGSARGFGNNGSGGLFVTLQGTPDFAVSDIVIQP</sequence>
<dbReference type="AlphaFoldDB" id="A0AA96WBK6"/>
<dbReference type="EMBL" id="CP053586">
    <property type="protein sequence ID" value="WNZ22193.1"/>
    <property type="molecule type" value="Genomic_DNA"/>
</dbReference>
<dbReference type="Pfam" id="PF00353">
    <property type="entry name" value="HemolysinCabind"/>
    <property type="match status" value="5"/>
</dbReference>
<feature type="compositionally biased region" description="Polar residues" evidence="3">
    <location>
        <begin position="11"/>
        <end position="20"/>
    </location>
</feature>
<proteinExistence type="predicted"/>
<dbReference type="PROSITE" id="PS00330">
    <property type="entry name" value="HEMOLYSIN_CALCIUM"/>
    <property type="match status" value="3"/>
</dbReference>
<evidence type="ECO:0000256" key="3">
    <source>
        <dbReference type="SAM" id="MobiDB-lite"/>
    </source>
</evidence>
<evidence type="ECO:0000256" key="1">
    <source>
        <dbReference type="ARBA" id="ARBA00004613"/>
    </source>
</evidence>
<keyword evidence="2" id="KW-0964">Secreted</keyword>
<reference evidence="4" key="1">
    <citation type="submission" date="2020-05" db="EMBL/GenBank/DDBJ databases">
        <authorList>
            <person name="Zhu T."/>
            <person name="Keshari N."/>
            <person name="Lu X."/>
        </authorList>
    </citation>
    <scope>NUCLEOTIDE SEQUENCE</scope>
    <source>
        <strain evidence="4">NK1-12</strain>
    </source>
</reference>
<gene>
    <name evidence="4" type="ORF">HJG54_04495</name>
</gene>
<dbReference type="InterPro" id="IPR018511">
    <property type="entry name" value="Hemolysin-typ_Ca-bd_CS"/>
</dbReference>
<evidence type="ECO:0000256" key="2">
    <source>
        <dbReference type="ARBA" id="ARBA00022525"/>
    </source>
</evidence>
<protein>
    <submittedName>
        <fullName evidence="4">Calcium-binding protein</fullName>
    </submittedName>
</protein>
<dbReference type="PANTHER" id="PTHR38340">
    <property type="entry name" value="S-LAYER PROTEIN"/>
    <property type="match status" value="1"/>
</dbReference>
<dbReference type="Gene3D" id="2.150.10.10">
    <property type="entry name" value="Serralysin-like metalloprotease, C-terminal"/>
    <property type="match status" value="4"/>
</dbReference>
<dbReference type="PRINTS" id="PR00313">
    <property type="entry name" value="CABNDNGRPT"/>
</dbReference>
<dbReference type="PANTHER" id="PTHR38340:SF1">
    <property type="entry name" value="S-LAYER PROTEIN"/>
    <property type="match status" value="1"/>
</dbReference>
<evidence type="ECO:0000313" key="4">
    <source>
        <dbReference type="EMBL" id="WNZ22193.1"/>
    </source>
</evidence>
<dbReference type="InterPro" id="IPR001343">
    <property type="entry name" value="Hemolysn_Ca-bd"/>
</dbReference>
<accession>A0AA96WBK6</accession>
<organism evidence="4">
    <name type="scientific">Leptolyngbya sp. NK1-12</name>
    <dbReference type="NCBI Taxonomy" id="2547451"/>
    <lineage>
        <taxon>Bacteria</taxon>
        <taxon>Bacillati</taxon>
        <taxon>Cyanobacteriota</taxon>
        <taxon>Cyanophyceae</taxon>
        <taxon>Leptolyngbyales</taxon>
        <taxon>Leptolyngbyaceae</taxon>
        <taxon>Leptolyngbya group</taxon>
        <taxon>Leptolyngbya</taxon>
    </lineage>
</organism>
<name>A0AA96WBK6_9CYAN</name>
<dbReference type="RefSeq" id="WP_316433596.1">
    <property type="nucleotide sequence ID" value="NZ_CP053586.1"/>
</dbReference>
<dbReference type="SUPFAM" id="SSF51120">
    <property type="entry name" value="beta-Roll"/>
    <property type="match status" value="3"/>
</dbReference>
<dbReference type="InterPro" id="IPR011049">
    <property type="entry name" value="Serralysin-like_metalloprot_C"/>
</dbReference>
<feature type="compositionally biased region" description="Basic and acidic residues" evidence="3">
    <location>
        <begin position="1"/>
        <end position="10"/>
    </location>
</feature>
<comment type="subcellular location">
    <subcellularLocation>
        <location evidence="1">Secreted</location>
    </subcellularLocation>
</comment>
<dbReference type="InterPro" id="IPR050557">
    <property type="entry name" value="RTX_toxin/Mannuronan_C5-epim"/>
</dbReference>
<dbReference type="GO" id="GO:0005576">
    <property type="term" value="C:extracellular region"/>
    <property type="evidence" value="ECO:0007669"/>
    <property type="project" value="UniProtKB-SubCell"/>
</dbReference>
<feature type="region of interest" description="Disordered" evidence="3">
    <location>
        <begin position="1"/>
        <end position="20"/>
    </location>
</feature>
<dbReference type="GO" id="GO:0005509">
    <property type="term" value="F:calcium ion binding"/>
    <property type="evidence" value="ECO:0007669"/>
    <property type="project" value="InterPro"/>
</dbReference>